<dbReference type="EMBL" id="LRPN01000049">
    <property type="protein sequence ID" value="KWZ82757.1"/>
    <property type="molecule type" value="Genomic_DNA"/>
</dbReference>
<dbReference type="Proteomes" id="UP000032024">
    <property type="component" value="Chromosome"/>
</dbReference>
<dbReference type="EMBL" id="CP010525">
    <property type="protein sequence ID" value="AJO21327.1"/>
    <property type="molecule type" value="Genomic_DNA"/>
</dbReference>
<dbReference type="Proteomes" id="UP000070376">
    <property type="component" value="Unassembled WGS sequence"/>
</dbReference>
<dbReference type="PATRIC" id="fig|1398.18.peg.549"/>
<dbReference type="STRING" id="1398.AB434_0638"/>
<reference evidence="4" key="3">
    <citation type="submission" date="2016-01" db="EMBL/GenBank/DDBJ databases">
        <authorList>
            <person name="Mitreva M."/>
            <person name="Pepin K.H."/>
            <person name="Mihindukulasuriya K.A."/>
            <person name="Fulton R."/>
            <person name="Fronick C."/>
            <person name="O'Laughlin M."/>
            <person name="Miner T."/>
            <person name="Herter B."/>
            <person name="Rosa B.A."/>
            <person name="Cordes M."/>
            <person name="Tomlinson C."/>
            <person name="Wollam A."/>
            <person name="Palsikar V.B."/>
            <person name="Mardis E.R."/>
            <person name="Wilson R.K."/>
        </authorList>
    </citation>
    <scope>NUCLEOTIDE SEQUENCE [LARGE SCALE GENOMIC DNA]</scope>
    <source>
        <strain evidence="4">GED7749B</strain>
    </source>
</reference>
<dbReference type="AlphaFoldDB" id="A0A0C5CIW4"/>
<reference evidence="2" key="4">
    <citation type="submission" date="2016-01" db="EMBL/GenBank/DDBJ databases">
        <authorList>
            <person name="Oliw E.H."/>
        </authorList>
    </citation>
    <scope>NUCLEOTIDE SEQUENCE [LARGE SCALE GENOMIC DNA]</scope>
    <source>
        <strain evidence="2">GED7749B</strain>
    </source>
</reference>
<proteinExistence type="predicted"/>
<name>A0A0C5CIW4_HEYCO</name>
<accession>A0A0C5CIW4</accession>
<gene>
    <name evidence="2" type="ORF">HMPREF3213_01602</name>
    <name evidence="1" type="ORF">SB48_HM08orf00820</name>
</gene>
<keyword evidence="3" id="KW-1185">Reference proteome</keyword>
<evidence type="ECO:0000313" key="1">
    <source>
        <dbReference type="EMBL" id="AJO21327.1"/>
    </source>
</evidence>
<organism evidence="2 4">
    <name type="scientific">Heyndrickxia coagulans</name>
    <name type="common">Weizmannia coagulans</name>
    <dbReference type="NCBI Taxonomy" id="1398"/>
    <lineage>
        <taxon>Bacteria</taxon>
        <taxon>Bacillati</taxon>
        <taxon>Bacillota</taxon>
        <taxon>Bacilli</taxon>
        <taxon>Bacillales</taxon>
        <taxon>Bacillaceae</taxon>
        <taxon>Heyndrickxia</taxon>
    </lineage>
</organism>
<sequence length="39" mass="4449">MIPAISMNDKKIKYYLTGRNSGIKMNLTFQTGKQHLSGY</sequence>
<protein>
    <submittedName>
        <fullName evidence="2">Uncharacterized protein</fullName>
    </submittedName>
</protein>
<reference evidence="1" key="1">
    <citation type="submission" date="2015-01" db="EMBL/GenBank/DDBJ databases">
        <title>Comparative genome analysis of Bacillus coagulans HM-08, Clostridium butyricum HM-68, Bacillus subtilis HM-66 and Bacillus licheniformis BL-09.</title>
        <authorList>
            <person name="Zhang H."/>
        </authorList>
    </citation>
    <scope>NUCLEOTIDE SEQUENCE [LARGE SCALE GENOMIC DNA]</scope>
    <source>
        <strain evidence="1">HM-08</strain>
    </source>
</reference>
<reference evidence="3" key="2">
    <citation type="submission" date="2015-01" db="EMBL/GenBank/DDBJ databases">
        <title>Comparative genome analysis of Bacillus coagulans HM-08, Clostridium butyricum HM-68, Bacillus subtilis HM-66 and Bacillus paralicheniformis BL-09.</title>
        <authorList>
            <person name="Zhang H."/>
        </authorList>
    </citation>
    <scope>NUCLEOTIDE SEQUENCE [LARGE SCALE GENOMIC DNA]</scope>
    <source>
        <strain evidence="3">HM-08</strain>
    </source>
</reference>
<evidence type="ECO:0000313" key="4">
    <source>
        <dbReference type="Proteomes" id="UP000070376"/>
    </source>
</evidence>
<evidence type="ECO:0000313" key="2">
    <source>
        <dbReference type="EMBL" id="KWZ82757.1"/>
    </source>
</evidence>
<evidence type="ECO:0000313" key="3">
    <source>
        <dbReference type="Proteomes" id="UP000032024"/>
    </source>
</evidence>